<dbReference type="InterPro" id="IPR004574">
    <property type="entry name" value="Alkb"/>
</dbReference>
<dbReference type="Pfam" id="PF13532">
    <property type="entry name" value="2OG-FeII_Oxy_2"/>
    <property type="match status" value="1"/>
</dbReference>
<protein>
    <submittedName>
        <fullName evidence="8">DNA oxidative demethylase</fullName>
        <ecNumber evidence="8">1.14.11.33</ecNumber>
    </submittedName>
    <submittedName>
        <fullName evidence="9">Putative alkylated DNA repair protein AlkB</fullName>
    </submittedName>
</protein>
<dbReference type="InterPro" id="IPR027450">
    <property type="entry name" value="AlkB-like"/>
</dbReference>
<dbReference type="OrthoDB" id="6614653at2759"/>
<dbReference type="GO" id="GO:0005737">
    <property type="term" value="C:cytoplasm"/>
    <property type="evidence" value="ECO:0000318"/>
    <property type="project" value="GO_Central"/>
</dbReference>
<dbReference type="Gramene" id="mRNA:HanXRQr2_Chr09g0397481">
    <property type="protein sequence ID" value="mRNA:HanXRQr2_Chr09g0397481"/>
    <property type="gene ID" value="HanXRQr2_Chr09g0397481"/>
</dbReference>
<reference evidence="9" key="2">
    <citation type="submission" date="2017-02" db="EMBL/GenBank/DDBJ databases">
        <title>Sunflower complete genome.</title>
        <authorList>
            <person name="Langlade N."/>
            <person name="Munos S."/>
        </authorList>
    </citation>
    <scope>NUCLEOTIDE SEQUENCE [LARGE SCALE GENOMIC DNA]</scope>
    <source>
        <tissue evidence="9">Leaves</tissue>
    </source>
</reference>
<dbReference type="PANTHER" id="PTHR16557">
    <property type="entry name" value="ALKYLATED DNA REPAIR PROTEIN ALKB-RELATED"/>
    <property type="match status" value="1"/>
</dbReference>
<dbReference type="Proteomes" id="UP000215914">
    <property type="component" value="Chromosome 9"/>
</dbReference>
<organism evidence="9 10">
    <name type="scientific">Helianthus annuus</name>
    <name type="common">Common sunflower</name>
    <dbReference type="NCBI Taxonomy" id="4232"/>
    <lineage>
        <taxon>Eukaryota</taxon>
        <taxon>Viridiplantae</taxon>
        <taxon>Streptophyta</taxon>
        <taxon>Embryophyta</taxon>
        <taxon>Tracheophyta</taxon>
        <taxon>Spermatophyta</taxon>
        <taxon>Magnoliopsida</taxon>
        <taxon>eudicotyledons</taxon>
        <taxon>Gunneridae</taxon>
        <taxon>Pentapetalae</taxon>
        <taxon>asterids</taxon>
        <taxon>campanulids</taxon>
        <taxon>Asterales</taxon>
        <taxon>Asteraceae</taxon>
        <taxon>Asteroideae</taxon>
        <taxon>Heliantheae alliance</taxon>
        <taxon>Heliantheae</taxon>
        <taxon>Helianthus</taxon>
    </lineage>
</organism>
<keyword evidence="3" id="KW-0223">Dioxygenase</keyword>
<sequence length="294" mass="33235">MNYSSSFYRLLKTVGSSSVSFGNVFHGPSIGMLKQYHNIPSPNIEDENKAKPFSLIMTDRVRRNLVFDRWRNFMFGRKELGPGMVLFKNYLTHMGQVDIVNICQKWAMGPGGFYRPSNRSGAKLRLHMMCFGRLWDPVTKYEKSYRSDGSAPPPLPYEFISLAENAIEDAQLHMNLLPSMLPDICVANFYSYNDRLGLHQDCDEHVGGLDRGLPVVSVSIGESAEFLYGHTRDENKLEKVLLESGDVLIFGGKSRRIFHGVRRILPPLHPIGVSQVIKETGLILGRLNLTLKQS</sequence>
<feature type="domain" description="Alpha-ketoglutarate-dependent dioxygenase AlkB-like" evidence="7">
    <location>
        <begin position="83"/>
        <end position="291"/>
    </location>
</feature>
<dbReference type="GO" id="GO:0008198">
    <property type="term" value="F:ferrous iron binding"/>
    <property type="evidence" value="ECO:0000318"/>
    <property type="project" value="GO_Central"/>
</dbReference>
<evidence type="ECO:0000256" key="3">
    <source>
        <dbReference type="ARBA" id="ARBA00022964"/>
    </source>
</evidence>
<evidence type="ECO:0000256" key="6">
    <source>
        <dbReference type="PIRSR" id="PIRSR604574-2"/>
    </source>
</evidence>
<keyword evidence="5 6" id="KW-0408">Iron</keyword>
<evidence type="ECO:0000313" key="10">
    <source>
        <dbReference type="Proteomes" id="UP000215914"/>
    </source>
</evidence>
<comment type="similarity">
    <text evidence="1">Belongs to the alkB family.</text>
</comment>
<evidence type="ECO:0000256" key="4">
    <source>
        <dbReference type="ARBA" id="ARBA00023002"/>
    </source>
</evidence>
<evidence type="ECO:0000259" key="7">
    <source>
        <dbReference type="Pfam" id="PF13532"/>
    </source>
</evidence>
<dbReference type="EC" id="1.14.11.33" evidence="8"/>
<dbReference type="GO" id="GO:0035513">
    <property type="term" value="P:oxidative RNA demethylation"/>
    <property type="evidence" value="ECO:0000318"/>
    <property type="project" value="GO_Central"/>
</dbReference>
<feature type="binding site" evidence="6">
    <location>
        <position position="201"/>
    </location>
    <ligand>
        <name>Fe cation</name>
        <dbReference type="ChEBI" id="CHEBI:24875"/>
        <note>catalytic</note>
    </ligand>
</feature>
<dbReference type="SMR" id="A0A251U2H9"/>
<evidence type="ECO:0000256" key="2">
    <source>
        <dbReference type="ARBA" id="ARBA00022723"/>
    </source>
</evidence>
<dbReference type="GO" id="GO:0035516">
    <property type="term" value="F:broad specificity oxidative DNA demethylase activity"/>
    <property type="evidence" value="ECO:0000318"/>
    <property type="project" value="GO_Central"/>
</dbReference>
<evidence type="ECO:0000313" key="9">
    <source>
        <dbReference type="EMBL" id="OTG16491.1"/>
    </source>
</evidence>
<proteinExistence type="inferred from homology"/>
<dbReference type="EMBL" id="MNCJ02000324">
    <property type="protein sequence ID" value="KAF5791675.1"/>
    <property type="molecule type" value="Genomic_DNA"/>
</dbReference>
<reference evidence="8" key="3">
    <citation type="submission" date="2020-06" db="EMBL/GenBank/DDBJ databases">
        <title>Helianthus annuus Genome sequencing and assembly Release 2.</title>
        <authorList>
            <person name="Gouzy J."/>
            <person name="Langlade N."/>
            <person name="Munos S."/>
        </authorList>
    </citation>
    <scope>NUCLEOTIDE SEQUENCE</scope>
    <source>
        <tissue evidence="8">Leaves</tissue>
    </source>
</reference>
<comment type="cofactor">
    <cofactor evidence="6">
        <name>Fe(2+)</name>
        <dbReference type="ChEBI" id="CHEBI:29033"/>
    </cofactor>
    <text evidence="6">Binds 1 Fe(2+) ion per subunit.</text>
</comment>
<evidence type="ECO:0000256" key="1">
    <source>
        <dbReference type="ARBA" id="ARBA00007879"/>
    </source>
</evidence>
<evidence type="ECO:0000256" key="5">
    <source>
        <dbReference type="ARBA" id="ARBA00023004"/>
    </source>
</evidence>
<keyword evidence="4 8" id="KW-0560">Oxidoreductase</keyword>
<dbReference type="InParanoid" id="A0A251U2H9"/>
<feature type="binding site" evidence="6">
    <location>
        <position position="259"/>
    </location>
    <ligand>
        <name>Fe cation</name>
        <dbReference type="ChEBI" id="CHEBI:24875"/>
        <note>catalytic</note>
    </ligand>
</feature>
<accession>A0A251U2H9</accession>
<feature type="binding site" evidence="6">
    <location>
        <position position="199"/>
    </location>
    <ligand>
        <name>Fe cation</name>
        <dbReference type="ChEBI" id="CHEBI:24875"/>
        <note>catalytic</note>
    </ligand>
</feature>
<dbReference type="SUPFAM" id="SSF51197">
    <property type="entry name" value="Clavaminate synthase-like"/>
    <property type="match status" value="1"/>
</dbReference>
<reference evidence="8 10" key="1">
    <citation type="journal article" date="2017" name="Nature">
        <title>The sunflower genome provides insights into oil metabolism, flowering and Asterid evolution.</title>
        <authorList>
            <person name="Badouin H."/>
            <person name="Gouzy J."/>
            <person name="Grassa C.J."/>
            <person name="Murat F."/>
            <person name="Staton S.E."/>
            <person name="Cottret L."/>
            <person name="Lelandais-Briere C."/>
            <person name="Owens G.L."/>
            <person name="Carrere S."/>
            <person name="Mayjonade B."/>
            <person name="Legrand L."/>
            <person name="Gill N."/>
            <person name="Kane N.C."/>
            <person name="Bowers J.E."/>
            <person name="Hubner S."/>
            <person name="Bellec A."/>
            <person name="Berard A."/>
            <person name="Berges H."/>
            <person name="Blanchet N."/>
            <person name="Boniface M.C."/>
            <person name="Brunel D."/>
            <person name="Catrice O."/>
            <person name="Chaidir N."/>
            <person name="Claudel C."/>
            <person name="Donnadieu C."/>
            <person name="Faraut T."/>
            <person name="Fievet G."/>
            <person name="Helmstetter N."/>
            <person name="King M."/>
            <person name="Knapp S.J."/>
            <person name="Lai Z."/>
            <person name="Le Paslier M.C."/>
            <person name="Lippi Y."/>
            <person name="Lorenzon L."/>
            <person name="Mandel J.R."/>
            <person name="Marage G."/>
            <person name="Marchand G."/>
            <person name="Marquand E."/>
            <person name="Bret-Mestries E."/>
            <person name="Morien E."/>
            <person name="Nambeesan S."/>
            <person name="Nguyen T."/>
            <person name="Pegot-Espagnet P."/>
            <person name="Pouilly N."/>
            <person name="Raftis F."/>
            <person name="Sallet E."/>
            <person name="Schiex T."/>
            <person name="Thomas J."/>
            <person name="Vandecasteele C."/>
            <person name="Vares D."/>
            <person name="Vear F."/>
            <person name="Vautrin S."/>
            <person name="Crespi M."/>
            <person name="Mangin B."/>
            <person name="Burke J.M."/>
            <person name="Salse J."/>
            <person name="Munos S."/>
            <person name="Vincourt P."/>
            <person name="Rieseberg L.H."/>
            <person name="Langlade N.B."/>
        </authorList>
    </citation>
    <scope>NUCLEOTIDE SEQUENCE [LARGE SCALE GENOMIC DNA]</scope>
    <source>
        <strain evidence="10">cv. SF193</strain>
        <tissue evidence="8">Leaves</tissue>
    </source>
</reference>
<gene>
    <name evidence="9" type="ORF">HannXRQ_Chr09g0271961</name>
    <name evidence="8" type="ORF">HanXRQr2_Chr09g0397481</name>
</gene>
<evidence type="ECO:0000313" key="8">
    <source>
        <dbReference type="EMBL" id="KAF5791675.1"/>
    </source>
</evidence>
<dbReference type="PANTHER" id="PTHR16557:SF10">
    <property type="entry name" value="2-OXOGLUTARATE-DEPENDENT DIOXYGENASE FAMILY PROTEIN"/>
    <property type="match status" value="1"/>
</dbReference>
<dbReference type="Gene3D" id="2.60.120.590">
    <property type="entry name" value="Alpha-ketoglutarate-dependent dioxygenase AlkB-like"/>
    <property type="match status" value="1"/>
</dbReference>
<dbReference type="GO" id="GO:0035515">
    <property type="term" value="F:oxidative RNA demethylase activity"/>
    <property type="evidence" value="ECO:0000318"/>
    <property type="project" value="GO_Central"/>
</dbReference>
<keyword evidence="10" id="KW-1185">Reference proteome</keyword>
<dbReference type="EMBL" id="CM007898">
    <property type="protein sequence ID" value="OTG16491.1"/>
    <property type="molecule type" value="Genomic_DNA"/>
</dbReference>
<dbReference type="InterPro" id="IPR037151">
    <property type="entry name" value="AlkB-like_sf"/>
</dbReference>
<name>A0A251U2H9_HELAN</name>
<keyword evidence="2 6" id="KW-0479">Metal-binding</keyword>
<dbReference type="AlphaFoldDB" id="A0A251U2H9"/>